<dbReference type="InterPro" id="IPR027417">
    <property type="entry name" value="P-loop_NTPase"/>
</dbReference>
<organism evidence="8 9">
    <name type="scientific">Phytophthora kernoviae</name>
    <dbReference type="NCBI Taxonomy" id="325452"/>
    <lineage>
        <taxon>Eukaryota</taxon>
        <taxon>Sar</taxon>
        <taxon>Stramenopiles</taxon>
        <taxon>Oomycota</taxon>
        <taxon>Peronosporomycetes</taxon>
        <taxon>Peronosporales</taxon>
        <taxon>Peronosporaceae</taxon>
        <taxon>Phytophthora</taxon>
    </lineage>
</organism>
<keyword evidence="5" id="KW-1133">Transmembrane helix</keyword>
<evidence type="ECO:0000313" key="7">
    <source>
        <dbReference type="EMBL" id="KAG2531068.1"/>
    </source>
</evidence>
<name>A0A421F944_9STRA</name>
<dbReference type="GO" id="GO:0005737">
    <property type="term" value="C:cytoplasm"/>
    <property type="evidence" value="ECO:0007669"/>
    <property type="project" value="TreeGrafter"/>
</dbReference>
<evidence type="ECO:0000256" key="2">
    <source>
        <dbReference type="ARBA" id="ARBA00023134"/>
    </source>
</evidence>
<dbReference type="Gene3D" id="3.40.50.300">
    <property type="entry name" value="P-loop containing nucleotide triphosphate hydrolases"/>
    <property type="match status" value="1"/>
</dbReference>
<proteinExistence type="predicted"/>
<sequence length="270" mass="29533">MEHPYFSKLLARSEAVVQLLLGLVTPAMLNSLCARVVKREFAIFKSRLANIVLSSLQWTSWEQYGMWDLVVAELQSARSATAEKSMMAAARKVLACVNPKESPETMTGLLKCLIHFSPDASVLQSVFKLPDAYDDFPSAVLTCWMHKFPDVVTSFVREALANVSAEADLSKDAVLAELVRKLDQLQDQRSDSLSSRGRGEEDASKSRVIAVLKDNGIVSALKKLLPQQEVTAPAMGIAMSKVFAALFGSKEVRILILGLDNAGKTTILCT</sequence>
<keyword evidence="5" id="KW-0472">Membrane</keyword>
<keyword evidence="2 3" id="KW-0342">GTP-binding</keyword>
<keyword evidence="1 3" id="KW-0547">Nucleotide-binding</keyword>
<keyword evidence="4" id="KW-0460">Magnesium</keyword>
<dbReference type="AlphaFoldDB" id="A0A421F944"/>
<feature type="binding site" evidence="3">
    <location>
        <begin position="258"/>
        <end position="265"/>
    </location>
    <ligand>
        <name>GTP</name>
        <dbReference type="ChEBI" id="CHEBI:37565"/>
    </ligand>
</feature>
<reference evidence="7" key="3">
    <citation type="submission" date="2020-06" db="EMBL/GenBank/DDBJ databases">
        <authorList>
            <person name="Studholme D.J."/>
        </authorList>
    </citation>
    <scope>NUCLEOTIDE SEQUENCE</scope>
    <source>
        <strain evidence="7">NZFS 2646</strain>
    </source>
</reference>
<protein>
    <recommendedName>
        <fullName evidence="6">Ints3-like C-terminal domain-containing protein</fullName>
    </recommendedName>
</protein>
<dbReference type="PANTHER" id="PTHR13587:SF7">
    <property type="entry name" value="INTEGRATOR COMPLEX SUBUNIT 3"/>
    <property type="match status" value="1"/>
</dbReference>
<reference evidence="8 9" key="2">
    <citation type="submission" date="2018-07" db="EMBL/GenBank/DDBJ databases">
        <title>Genome sequencing of oomycete isolates from Chile give support for New Zealand origin for Phytophthora kernoviae and make available the first Nothophytophthora sp. genome.</title>
        <authorList>
            <person name="Studholme D.J."/>
            <person name="Sanfuentes E."/>
            <person name="Panda P."/>
            <person name="Hill R."/>
            <person name="Sambles C."/>
            <person name="Grant M."/>
            <person name="Williams N.M."/>
            <person name="Mcdougal R.L."/>
        </authorList>
    </citation>
    <scope>NUCLEOTIDE SEQUENCE [LARGE SCALE GENOMIC DNA]</scope>
    <source>
        <strain evidence="8">Chile2</strain>
    </source>
</reference>
<dbReference type="PANTHER" id="PTHR13587">
    <property type="entry name" value="INTEGRATOR COMPLEX SUBUNIT 3"/>
    <property type="match status" value="1"/>
</dbReference>
<dbReference type="EMBL" id="JPWV03000014">
    <property type="protein sequence ID" value="KAG2531068.1"/>
    <property type="molecule type" value="Genomic_DNA"/>
</dbReference>
<dbReference type="InterPro" id="IPR045334">
    <property type="entry name" value="INTS3"/>
</dbReference>
<accession>A0A421F944</accession>
<evidence type="ECO:0000256" key="1">
    <source>
        <dbReference type="ARBA" id="ARBA00022741"/>
    </source>
</evidence>
<dbReference type="Proteomes" id="UP000785171">
    <property type="component" value="Unassembled WGS sequence"/>
</dbReference>
<dbReference type="GO" id="GO:0046872">
    <property type="term" value="F:metal ion binding"/>
    <property type="evidence" value="ECO:0007669"/>
    <property type="project" value="UniProtKB-KW"/>
</dbReference>
<evidence type="ECO:0000256" key="3">
    <source>
        <dbReference type="PIRSR" id="PIRSR606689-1"/>
    </source>
</evidence>
<keyword evidence="4" id="KW-0479">Metal-binding</keyword>
<evidence type="ECO:0000256" key="5">
    <source>
        <dbReference type="SAM" id="Phobius"/>
    </source>
</evidence>
<evidence type="ECO:0000313" key="9">
    <source>
        <dbReference type="Proteomes" id="UP000285883"/>
    </source>
</evidence>
<dbReference type="GO" id="GO:0003924">
    <property type="term" value="F:GTPase activity"/>
    <property type="evidence" value="ECO:0007669"/>
    <property type="project" value="InterPro"/>
</dbReference>
<feature type="transmembrane region" description="Helical" evidence="5">
    <location>
        <begin position="15"/>
        <end position="37"/>
    </location>
</feature>
<dbReference type="InterPro" id="IPR056518">
    <property type="entry name" value="HEAT_Ints3_C"/>
</dbReference>
<comment type="caution">
    <text evidence="8">The sequence shown here is derived from an EMBL/GenBank/DDBJ whole genome shotgun (WGS) entry which is preliminary data.</text>
</comment>
<feature type="domain" description="Ints3-like C-terminal" evidence="6">
    <location>
        <begin position="6"/>
        <end position="167"/>
    </location>
</feature>
<evidence type="ECO:0000256" key="4">
    <source>
        <dbReference type="PIRSR" id="PIRSR606689-2"/>
    </source>
</evidence>
<dbReference type="Pfam" id="PF24566">
    <property type="entry name" value="HEAT_Ints3_C"/>
    <property type="match status" value="1"/>
</dbReference>
<dbReference type="GO" id="GO:0005525">
    <property type="term" value="F:GTP binding"/>
    <property type="evidence" value="ECO:0007669"/>
    <property type="project" value="UniProtKB-KW"/>
</dbReference>
<dbReference type="InterPro" id="IPR006689">
    <property type="entry name" value="Small_GTPase_ARF/SAR"/>
</dbReference>
<evidence type="ECO:0000313" key="8">
    <source>
        <dbReference type="EMBL" id="RLN31764.1"/>
    </source>
</evidence>
<dbReference type="Proteomes" id="UP000285883">
    <property type="component" value="Unassembled WGS sequence"/>
</dbReference>
<feature type="binding site" evidence="4">
    <location>
        <position position="265"/>
    </location>
    <ligand>
        <name>Mg(2+)</name>
        <dbReference type="ChEBI" id="CHEBI:18420"/>
    </ligand>
</feature>
<keyword evidence="5" id="KW-0812">Transmembrane</keyword>
<gene>
    <name evidence="8" type="ORF">BBI17_001638</name>
    <name evidence="7" type="ORF">JM16_001373</name>
</gene>
<evidence type="ECO:0000259" key="6">
    <source>
        <dbReference type="Pfam" id="PF24566"/>
    </source>
</evidence>
<dbReference type="EMBL" id="MAYM02000918">
    <property type="protein sequence ID" value="RLN31764.1"/>
    <property type="molecule type" value="Genomic_DNA"/>
</dbReference>
<reference evidence="7" key="1">
    <citation type="journal article" date="2015" name="Genom Data">
        <title>Genome sequences of six Phytophthora species associated with forests in New Zealand.</title>
        <authorList>
            <person name="Studholme D.J."/>
            <person name="McDougal R.L."/>
            <person name="Sambles C."/>
            <person name="Hansen E."/>
            <person name="Hardy G."/>
            <person name="Grant M."/>
            <person name="Ganley R.J."/>
            <person name="Williams N.M."/>
        </authorList>
    </citation>
    <scope>NUCLEOTIDE SEQUENCE</scope>
    <source>
        <strain evidence="7">NZFS 2646</strain>
    </source>
</reference>
<dbReference type="Pfam" id="PF00025">
    <property type="entry name" value="Arf"/>
    <property type="match status" value="1"/>
</dbReference>